<accession>E0U807</accession>
<dbReference type="HOGENOM" id="CLU_018575_1_0_3"/>
<dbReference type="GO" id="GO:0008643">
    <property type="term" value="P:carbohydrate transport"/>
    <property type="evidence" value="ECO:0007669"/>
    <property type="project" value="InterPro"/>
</dbReference>
<dbReference type="Pfam" id="PF00395">
    <property type="entry name" value="SLH"/>
    <property type="match status" value="1"/>
</dbReference>
<organism evidence="4 5">
    <name type="scientific">Gloeothece verrucosa (strain PCC 7822)</name>
    <name type="common">Cyanothece sp. (strain PCC 7822)</name>
    <dbReference type="NCBI Taxonomy" id="497965"/>
    <lineage>
        <taxon>Bacteria</taxon>
        <taxon>Bacillati</taxon>
        <taxon>Cyanobacteriota</taxon>
        <taxon>Cyanophyceae</taxon>
        <taxon>Oscillatoriophycideae</taxon>
        <taxon>Chroococcales</taxon>
        <taxon>Aphanothecaceae</taxon>
        <taxon>Gloeothece</taxon>
        <taxon>Gloeothece verrucosa</taxon>
    </lineage>
</organism>
<dbReference type="InterPro" id="IPR007049">
    <property type="entry name" value="Carb-sel_porin_OprB"/>
</dbReference>
<evidence type="ECO:0000313" key="4">
    <source>
        <dbReference type="EMBL" id="ADN16094.1"/>
    </source>
</evidence>
<dbReference type="KEGG" id="cyj:Cyan7822_4176"/>
<evidence type="ECO:0000256" key="2">
    <source>
        <dbReference type="SAM" id="Coils"/>
    </source>
</evidence>
<dbReference type="InterPro" id="IPR047684">
    <property type="entry name" value="Por_som-like"/>
</dbReference>
<feature type="domain" description="SLH" evidence="3">
    <location>
        <begin position="97"/>
        <end position="161"/>
    </location>
</feature>
<dbReference type="EMBL" id="CP002198">
    <property type="protein sequence ID" value="ADN16094.1"/>
    <property type="molecule type" value="Genomic_DNA"/>
</dbReference>
<dbReference type="GO" id="GO:0015288">
    <property type="term" value="F:porin activity"/>
    <property type="evidence" value="ECO:0007669"/>
    <property type="project" value="InterPro"/>
</dbReference>
<dbReference type="NCBIfam" id="NF033921">
    <property type="entry name" value="por_somb"/>
    <property type="match status" value="1"/>
</dbReference>
<protein>
    <submittedName>
        <fullName evidence="4">Carbohydrate-selective porin OprB</fullName>
    </submittedName>
</protein>
<feature type="coiled-coil region" evidence="2">
    <location>
        <begin position="162"/>
        <end position="203"/>
    </location>
</feature>
<evidence type="ECO:0000313" key="5">
    <source>
        <dbReference type="Proteomes" id="UP000008206"/>
    </source>
</evidence>
<proteinExistence type="inferred from homology"/>
<dbReference type="eggNOG" id="COG3659">
    <property type="taxonomic scope" value="Bacteria"/>
</dbReference>
<dbReference type="InterPro" id="IPR051465">
    <property type="entry name" value="Cell_Envelope_Struct_Comp"/>
</dbReference>
<dbReference type="PROSITE" id="PS51272">
    <property type="entry name" value="SLH"/>
    <property type="match status" value="1"/>
</dbReference>
<reference evidence="5" key="1">
    <citation type="journal article" date="2011" name="MBio">
        <title>Novel metabolic attributes of the genus Cyanothece, comprising a group of unicellular nitrogen-fixing Cyanobacteria.</title>
        <authorList>
            <person name="Bandyopadhyay A."/>
            <person name="Elvitigala T."/>
            <person name="Welsh E."/>
            <person name="Stockel J."/>
            <person name="Liberton M."/>
            <person name="Min H."/>
            <person name="Sherman L.A."/>
            <person name="Pakrasi H.B."/>
        </authorList>
    </citation>
    <scope>NUCLEOTIDE SEQUENCE [LARGE SCALE GENOMIC DNA]</scope>
    <source>
        <strain evidence="5">PCC 7822</strain>
    </source>
</reference>
<sequence length="650" mass="71644">MNYIVNLRCEEKPTMLKLFWKSLLVSPAILGAVFVVSSNASASEDVTKTETLKADSVNSQIAQVQPDSIAQNNDQMLQQIEQYGNEGGTTSQGQVTNVNQLRDVEPTAWAYEALRSLVERYGCIVGYPDRTFRGDRALTRWEFAAGLNACLNVMERLIQEGIAVVREDLEKLKRLMQEFEAELAALGARVDNLEARVAFLEDHQFSTTTKLQGEVIFALSDTFGENSNGTRRQTQAVFQDRVRLNFNTSFTGKDRLVTRLSAGTGQFFGDDFRTTATDKNGTVRTVQYDNLQSPTYSQTWQTSPSTDNNVYVDWLAYYAPIEISKDFVVNTYVTPWGGIFPDFIPTLNPYFEDFDGGNGSLSSFAQRNPIYNIGGGAGAGVSVRLGFLDSILGPTTLSGGYLAAQPNNPQPGTGLFNGDYAALAQLNFNLFNRVNLGFTYSNAYHSADSPIFGQGLGYGDNNIGLNGTALANLSHRQLRNSYNSGTVDFAPTGNGQSFANNPGFIDNIQPYDFRQKITNSYGAEMAVQLFPWVSFSAFGTYTDVKLIGIGDGEIWTYGGGFAFPDLFKEGNLLGIFAGVQPYLNNNDIPGYQTRFLGAQDFNPVHVELFYRYQISDNISLTPGVIWISKPSQAKQTVDEVIGTLRGTFTF</sequence>
<evidence type="ECO:0000256" key="1">
    <source>
        <dbReference type="RuleBase" id="RU363072"/>
    </source>
</evidence>
<keyword evidence="5" id="KW-1185">Reference proteome</keyword>
<dbReference type="Proteomes" id="UP000008206">
    <property type="component" value="Chromosome"/>
</dbReference>
<comment type="similarity">
    <text evidence="1">Belongs to the OprB family.</text>
</comment>
<dbReference type="Pfam" id="PF04966">
    <property type="entry name" value="OprB"/>
    <property type="match status" value="1"/>
</dbReference>
<evidence type="ECO:0000259" key="3">
    <source>
        <dbReference type="PROSITE" id="PS51272"/>
    </source>
</evidence>
<dbReference type="PANTHER" id="PTHR43308:SF1">
    <property type="entry name" value="OUTER MEMBRANE PROTEIN ALPHA"/>
    <property type="match status" value="1"/>
</dbReference>
<dbReference type="STRING" id="497965.Cyan7822_4176"/>
<dbReference type="AlphaFoldDB" id="E0U807"/>
<dbReference type="PANTHER" id="PTHR43308">
    <property type="entry name" value="OUTER MEMBRANE PROTEIN ALPHA-RELATED"/>
    <property type="match status" value="1"/>
</dbReference>
<keyword evidence="2" id="KW-0175">Coiled coil</keyword>
<dbReference type="GO" id="GO:0016020">
    <property type="term" value="C:membrane"/>
    <property type="evidence" value="ECO:0007669"/>
    <property type="project" value="InterPro"/>
</dbReference>
<dbReference type="InterPro" id="IPR001119">
    <property type="entry name" value="SLH_dom"/>
</dbReference>
<name>E0U807_GLOV7</name>
<gene>
    <name evidence="4" type="ordered locus">Cyan7822_4176</name>
</gene>